<dbReference type="Pfam" id="PF10317">
    <property type="entry name" value="7TM_GPCR_Srd"/>
    <property type="match status" value="1"/>
</dbReference>
<gene>
    <name evidence="2" type="ORF">ACOC_LOCUS13394</name>
</gene>
<feature type="transmembrane region" description="Helical" evidence="1">
    <location>
        <begin position="38"/>
        <end position="65"/>
    </location>
</feature>
<dbReference type="WBParaSite" id="ACOC_0001339301-mRNA-1">
    <property type="protein sequence ID" value="ACOC_0001339301-mRNA-1"/>
    <property type="gene ID" value="ACOC_0001339301"/>
</dbReference>
<dbReference type="OrthoDB" id="5866685at2759"/>
<accession>A0A0R3Q2U5</accession>
<reference evidence="2 3" key="2">
    <citation type="submission" date="2018-11" db="EMBL/GenBank/DDBJ databases">
        <authorList>
            <consortium name="Pathogen Informatics"/>
        </authorList>
    </citation>
    <scope>NUCLEOTIDE SEQUENCE [LARGE SCALE GENOMIC DNA]</scope>
    <source>
        <strain evidence="2 3">Costa Rica</strain>
    </source>
</reference>
<dbReference type="EMBL" id="UYYA01006043">
    <property type="protein sequence ID" value="VDM64979.1"/>
    <property type="molecule type" value="Genomic_DNA"/>
</dbReference>
<dbReference type="InterPro" id="IPR019421">
    <property type="entry name" value="7TM_GPCR_serpentine_rcpt_Srd"/>
</dbReference>
<keyword evidence="1" id="KW-1133">Transmembrane helix</keyword>
<proteinExistence type="predicted"/>
<name>A0A0R3Q2U5_ANGCS</name>
<keyword evidence="1" id="KW-0472">Membrane</keyword>
<dbReference type="Proteomes" id="UP000267027">
    <property type="component" value="Unassembled WGS sequence"/>
</dbReference>
<keyword evidence="3" id="KW-1185">Reference proteome</keyword>
<dbReference type="AlphaFoldDB" id="A0A0R3Q2U5"/>
<sequence>MLYSAMLHLTVNSSISWMISMIYRYLVLRYVKVGTKVVVLMCIAGYAVPFSMLVRLTGVILFLYLRTKLLLCTLTAFYKSST</sequence>
<evidence type="ECO:0000256" key="1">
    <source>
        <dbReference type="SAM" id="Phobius"/>
    </source>
</evidence>
<protein>
    <submittedName>
        <fullName evidence="4">Ovule protein</fullName>
    </submittedName>
</protein>
<evidence type="ECO:0000313" key="2">
    <source>
        <dbReference type="EMBL" id="VDM64979.1"/>
    </source>
</evidence>
<keyword evidence="1" id="KW-0812">Transmembrane</keyword>
<feature type="transmembrane region" description="Helical" evidence="1">
    <location>
        <begin position="6"/>
        <end position="26"/>
    </location>
</feature>
<evidence type="ECO:0000313" key="4">
    <source>
        <dbReference type="WBParaSite" id="ACOC_0001339301-mRNA-1"/>
    </source>
</evidence>
<organism evidence="4">
    <name type="scientific">Angiostrongylus costaricensis</name>
    <name type="common">Nematode worm</name>
    <dbReference type="NCBI Taxonomy" id="334426"/>
    <lineage>
        <taxon>Eukaryota</taxon>
        <taxon>Metazoa</taxon>
        <taxon>Ecdysozoa</taxon>
        <taxon>Nematoda</taxon>
        <taxon>Chromadorea</taxon>
        <taxon>Rhabditida</taxon>
        <taxon>Rhabditina</taxon>
        <taxon>Rhabditomorpha</taxon>
        <taxon>Strongyloidea</taxon>
        <taxon>Metastrongylidae</taxon>
        <taxon>Angiostrongylus</taxon>
    </lineage>
</organism>
<evidence type="ECO:0000313" key="3">
    <source>
        <dbReference type="Proteomes" id="UP000267027"/>
    </source>
</evidence>
<reference evidence="4" key="1">
    <citation type="submission" date="2017-02" db="UniProtKB">
        <authorList>
            <consortium name="WormBaseParasite"/>
        </authorList>
    </citation>
    <scope>IDENTIFICATION</scope>
</reference>